<dbReference type="Proteomes" id="UP000006038">
    <property type="component" value="Chromosome 1"/>
</dbReference>
<name>J3L091_ORYBR</name>
<accession>J3L091</accession>
<evidence type="ECO:0000313" key="2">
    <source>
        <dbReference type="Proteomes" id="UP000006038"/>
    </source>
</evidence>
<dbReference type="EnsemblPlants" id="OB01G26470.1">
    <property type="protein sequence ID" value="OB01G26470.1"/>
    <property type="gene ID" value="OB01G26470"/>
</dbReference>
<sequence length="280" mass="31619">MVTGEPLIQRKDDSAAVLKSRVEAFHIQNHQNKCHWKPPIPNRKAKQDTSLQDLQMKGFLKMEQGNGSGEKDTKINLKSDLEIKNQVLESSRETNRAILVSDSSPEYLKLMGKFGKVGVRTMFLNFDLEIVIKPLISLRVPYEPQESEHQGYETMGNTDINRARTSAQSEANNYTQGFLGKNSDAFHKIKDAEVRSFIESCLAPVEKKECLQQSCRMALSSRKNDVPISISLVKNMSEDGHESISFMLWKGQFLLKGNVGVPSHVDLWLRFPDPSGNHIC</sequence>
<protein>
    <submittedName>
        <fullName evidence="1">Uncharacterized protein</fullName>
    </submittedName>
</protein>
<reference evidence="1" key="2">
    <citation type="submission" date="2013-04" db="UniProtKB">
        <authorList>
            <consortium name="EnsemblPlants"/>
        </authorList>
    </citation>
    <scope>IDENTIFICATION</scope>
</reference>
<dbReference type="HOGENOM" id="CLU_995252_0_0_1"/>
<evidence type="ECO:0000313" key="1">
    <source>
        <dbReference type="EnsemblPlants" id="OB01G26470.1"/>
    </source>
</evidence>
<dbReference type="Gramene" id="OB01G26470.1">
    <property type="protein sequence ID" value="OB01G26470.1"/>
    <property type="gene ID" value="OB01G26470"/>
</dbReference>
<reference evidence="1" key="1">
    <citation type="journal article" date="2013" name="Nat. Commun.">
        <title>Whole-genome sequencing of Oryza brachyantha reveals mechanisms underlying Oryza genome evolution.</title>
        <authorList>
            <person name="Chen J."/>
            <person name="Huang Q."/>
            <person name="Gao D."/>
            <person name="Wang J."/>
            <person name="Lang Y."/>
            <person name="Liu T."/>
            <person name="Li B."/>
            <person name="Bai Z."/>
            <person name="Luis Goicoechea J."/>
            <person name="Liang C."/>
            <person name="Chen C."/>
            <person name="Zhang W."/>
            <person name="Sun S."/>
            <person name="Liao Y."/>
            <person name="Zhang X."/>
            <person name="Yang L."/>
            <person name="Song C."/>
            <person name="Wang M."/>
            <person name="Shi J."/>
            <person name="Liu G."/>
            <person name="Liu J."/>
            <person name="Zhou H."/>
            <person name="Zhou W."/>
            <person name="Yu Q."/>
            <person name="An N."/>
            <person name="Chen Y."/>
            <person name="Cai Q."/>
            <person name="Wang B."/>
            <person name="Liu B."/>
            <person name="Min J."/>
            <person name="Huang Y."/>
            <person name="Wu H."/>
            <person name="Li Z."/>
            <person name="Zhang Y."/>
            <person name="Yin Y."/>
            <person name="Song W."/>
            <person name="Jiang J."/>
            <person name="Jackson S.A."/>
            <person name="Wing R.A."/>
            <person name="Wang J."/>
            <person name="Chen M."/>
        </authorList>
    </citation>
    <scope>NUCLEOTIDE SEQUENCE [LARGE SCALE GENOMIC DNA]</scope>
    <source>
        <strain evidence="1">cv. IRGC 101232</strain>
    </source>
</reference>
<proteinExistence type="predicted"/>
<dbReference type="AlphaFoldDB" id="J3L091"/>
<keyword evidence="2" id="KW-1185">Reference proteome</keyword>
<organism evidence="1">
    <name type="scientific">Oryza brachyantha</name>
    <name type="common">malo sina</name>
    <dbReference type="NCBI Taxonomy" id="4533"/>
    <lineage>
        <taxon>Eukaryota</taxon>
        <taxon>Viridiplantae</taxon>
        <taxon>Streptophyta</taxon>
        <taxon>Embryophyta</taxon>
        <taxon>Tracheophyta</taxon>
        <taxon>Spermatophyta</taxon>
        <taxon>Magnoliopsida</taxon>
        <taxon>Liliopsida</taxon>
        <taxon>Poales</taxon>
        <taxon>Poaceae</taxon>
        <taxon>BOP clade</taxon>
        <taxon>Oryzoideae</taxon>
        <taxon>Oryzeae</taxon>
        <taxon>Oryzinae</taxon>
        <taxon>Oryza</taxon>
    </lineage>
</organism>